<keyword evidence="6" id="KW-1185">Reference proteome</keyword>
<protein>
    <submittedName>
        <fullName evidence="5">DNA polymerase-1</fullName>
    </submittedName>
</protein>
<keyword evidence="1" id="KW-0540">Nuclease</keyword>
<evidence type="ECO:0000256" key="2">
    <source>
        <dbReference type="ARBA" id="ARBA00022801"/>
    </source>
</evidence>
<dbReference type="InterPro" id="IPR002421">
    <property type="entry name" value="5-3_exonuclease"/>
</dbReference>
<evidence type="ECO:0000313" key="5">
    <source>
        <dbReference type="EMBL" id="TDN93556.1"/>
    </source>
</evidence>
<dbReference type="InterPro" id="IPR036279">
    <property type="entry name" value="5-3_exonuclease_C_sf"/>
</dbReference>
<dbReference type="InterPro" id="IPR038969">
    <property type="entry name" value="FEN"/>
</dbReference>
<comment type="caution">
    <text evidence="5">The sequence shown here is derived from an EMBL/GenBank/DDBJ whole genome shotgun (WGS) entry which is preliminary data.</text>
</comment>
<dbReference type="EMBL" id="SNWF01000004">
    <property type="protein sequence ID" value="TDN93556.1"/>
    <property type="molecule type" value="Genomic_DNA"/>
</dbReference>
<dbReference type="GO" id="GO:0017108">
    <property type="term" value="F:5'-flap endonuclease activity"/>
    <property type="evidence" value="ECO:0007669"/>
    <property type="project" value="InterPro"/>
</dbReference>
<organism evidence="5 6">
    <name type="scientific">Herminiimonas fonticola</name>
    <dbReference type="NCBI Taxonomy" id="303380"/>
    <lineage>
        <taxon>Bacteria</taxon>
        <taxon>Pseudomonadati</taxon>
        <taxon>Pseudomonadota</taxon>
        <taxon>Betaproteobacteria</taxon>
        <taxon>Burkholderiales</taxon>
        <taxon>Oxalobacteraceae</taxon>
        <taxon>Herminiimonas</taxon>
    </lineage>
</organism>
<dbReference type="SMART" id="SM00475">
    <property type="entry name" value="53EXOc"/>
    <property type="match status" value="1"/>
</dbReference>
<name>A0A4R6GFE1_9BURK</name>
<evidence type="ECO:0000256" key="1">
    <source>
        <dbReference type="ARBA" id="ARBA00022722"/>
    </source>
</evidence>
<dbReference type="CDD" id="cd09859">
    <property type="entry name" value="PIN_53EXO"/>
    <property type="match status" value="1"/>
</dbReference>
<dbReference type="SUPFAM" id="SSF88723">
    <property type="entry name" value="PIN domain-like"/>
    <property type="match status" value="1"/>
</dbReference>
<dbReference type="PANTHER" id="PTHR42646">
    <property type="entry name" value="FLAP ENDONUCLEASE XNI"/>
    <property type="match status" value="1"/>
</dbReference>
<proteinExistence type="predicted"/>
<evidence type="ECO:0000259" key="4">
    <source>
        <dbReference type="SMART" id="SM00475"/>
    </source>
</evidence>
<dbReference type="Pfam" id="PF01367">
    <property type="entry name" value="5_3_exonuc"/>
    <property type="match status" value="1"/>
</dbReference>
<dbReference type="Gene3D" id="3.40.50.1010">
    <property type="entry name" value="5'-nuclease"/>
    <property type="match status" value="1"/>
</dbReference>
<gene>
    <name evidence="5" type="ORF">EV677_0085</name>
</gene>
<feature type="domain" description="5'-3' exonuclease" evidence="4">
    <location>
        <begin position="2"/>
        <end position="256"/>
    </location>
</feature>
<dbReference type="Gene3D" id="1.10.150.20">
    <property type="entry name" value="5' to 3' exonuclease, C-terminal subdomain"/>
    <property type="match status" value="1"/>
</dbReference>
<evidence type="ECO:0000313" key="6">
    <source>
        <dbReference type="Proteomes" id="UP000294737"/>
    </source>
</evidence>
<dbReference type="InterPro" id="IPR020046">
    <property type="entry name" value="5-3_exonucl_a-hlix_arch_N"/>
</dbReference>
<dbReference type="FunFam" id="1.10.150.20:FF:000003">
    <property type="entry name" value="DNA polymerase I"/>
    <property type="match status" value="1"/>
</dbReference>
<dbReference type="CDD" id="cd09898">
    <property type="entry name" value="H3TH_53EXO"/>
    <property type="match status" value="1"/>
</dbReference>
<dbReference type="InterPro" id="IPR029060">
    <property type="entry name" value="PIN-like_dom_sf"/>
</dbReference>
<dbReference type="InterPro" id="IPR020045">
    <property type="entry name" value="DNA_polI_H3TH"/>
</dbReference>
<reference evidence="5 6" key="1">
    <citation type="submission" date="2019-03" db="EMBL/GenBank/DDBJ databases">
        <title>Genomic Encyclopedia of Type Strains, Phase IV (KMG-IV): sequencing the most valuable type-strain genomes for metagenomic binning, comparative biology and taxonomic classification.</title>
        <authorList>
            <person name="Goeker M."/>
        </authorList>
    </citation>
    <scope>NUCLEOTIDE SEQUENCE [LARGE SCALE GENOMIC DNA]</scope>
    <source>
        <strain evidence="5 6">DSM 18555</strain>
    </source>
</reference>
<dbReference type="GO" id="GO:0008409">
    <property type="term" value="F:5'-3' exonuclease activity"/>
    <property type="evidence" value="ECO:0007669"/>
    <property type="project" value="InterPro"/>
</dbReference>
<dbReference type="Pfam" id="PF02739">
    <property type="entry name" value="5_3_exonuc_N"/>
    <property type="match status" value="1"/>
</dbReference>
<evidence type="ECO:0000256" key="3">
    <source>
        <dbReference type="ARBA" id="ARBA00023125"/>
    </source>
</evidence>
<dbReference type="PANTHER" id="PTHR42646:SF2">
    <property type="entry name" value="5'-3' EXONUCLEASE FAMILY PROTEIN"/>
    <property type="match status" value="1"/>
</dbReference>
<accession>A0A4R6GFE1</accession>
<dbReference type="InterPro" id="IPR008918">
    <property type="entry name" value="HhH2"/>
</dbReference>
<dbReference type="Proteomes" id="UP000294737">
    <property type="component" value="Unassembled WGS sequence"/>
</dbReference>
<dbReference type="AlphaFoldDB" id="A0A4R6GFE1"/>
<dbReference type="GO" id="GO:0033567">
    <property type="term" value="P:DNA replication, Okazaki fragment processing"/>
    <property type="evidence" value="ECO:0007669"/>
    <property type="project" value="InterPro"/>
</dbReference>
<keyword evidence="2" id="KW-0378">Hydrolase</keyword>
<dbReference type="SUPFAM" id="SSF47807">
    <property type="entry name" value="5' to 3' exonuclease, C-terminal subdomain"/>
    <property type="match status" value="1"/>
</dbReference>
<keyword evidence="3" id="KW-0238">DNA-binding</keyword>
<dbReference type="GO" id="GO:0003677">
    <property type="term" value="F:DNA binding"/>
    <property type="evidence" value="ECO:0007669"/>
    <property type="project" value="UniProtKB-KW"/>
</dbReference>
<sequence length="261" mass="28995">MGKLLAIDGLNIVRRVYEANIEPDTSAKAEAALRHSLGSFRKLLATHEPTHVLPAFDFGGHTWRHDLYARYRENREPMPTVLKERLPDFYDQLAALGLKVVEVPEVEADDVIATGVMRWLAEGRGDAIIASTDKDLHVLIAHGAMVWDHFKSEWHNSKWVEDKFGVPPEKLTDLLALMGDVSDSIPGVSKVGVKTAAKLLQSYGNIERIMAGAGILKDGLGERLRKDSAQLAISRQLVELKTDVRMGVTWNMLAFDAVHIN</sequence>
<dbReference type="OrthoDB" id="9806424at2"/>
<dbReference type="SMART" id="SM00279">
    <property type="entry name" value="HhH2"/>
    <property type="match status" value="1"/>
</dbReference>
<dbReference type="RefSeq" id="WP_112990284.1">
    <property type="nucleotide sequence ID" value="NZ_PTLZ01000001.1"/>
</dbReference>